<keyword evidence="8 17" id="KW-0276">Fatty acid metabolism</keyword>
<dbReference type="GO" id="GO:0005789">
    <property type="term" value="C:endoplasmic reticulum membrane"/>
    <property type="evidence" value="ECO:0007669"/>
    <property type="project" value="UniProtKB-SubCell"/>
</dbReference>
<comment type="subcellular location">
    <subcellularLocation>
        <location evidence="1 17">Endoplasmic reticulum membrane</location>
        <topology evidence="1 17">Multi-pass membrane protein</topology>
    </subcellularLocation>
</comment>
<dbReference type="Ensembl" id="ENSGWIT00000027568.1">
    <property type="protein sequence ID" value="ENSGWIP00000025218.1"/>
    <property type="gene ID" value="ENSGWIG00000013327.1"/>
</dbReference>
<organism evidence="19 20">
    <name type="scientific">Gouania willdenowi</name>
    <name type="common">Blunt-snouted clingfish</name>
    <name type="synonym">Lepadogaster willdenowi</name>
    <dbReference type="NCBI Taxonomy" id="441366"/>
    <lineage>
        <taxon>Eukaryota</taxon>
        <taxon>Metazoa</taxon>
        <taxon>Chordata</taxon>
        <taxon>Craniata</taxon>
        <taxon>Vertebrata</taxon>
        <taxon>Euteleostomi</taxon>
        <taxon>Actinopterygii</taxon>
        <taxon>Neopterygii</taxon>
        <taxon>Teleostei</taxon>
        <taxon>Neoteleostei</taxon>
        <taxon>Acanthomorphata</taxon>
        <taxon>Ovalentaria</taxon>
        <taxon>Blenniimorphae</taxon>
        <taxon>Blenniiformes</taxon>
        <taxon>Gobiesocoidei</taxon>
        <taxon>Gobiesocidae</taxon>
        <taxon>Gobiesocinae</taxon>
        <taxon>Gouania</taxon>
    </lineage>
</organism>
<dbReference type="GO" id="GO:0102158">
    <property type="term" value="F:very-long-chain (3R)-3-hydroxyacyl-CoA dehydratase activity"/>
    <property type="evidence" value="ECO:0007669"/>
    <property type="project" value="UniProtKB-EC"/>
</dbReference>
<keyword evidence="12 17" id="KW-0472">Membrane</keyword>
<dbReference type="InterPro" id="IPR007482">
    <property type="entry name" value="Tyr_Pase-like_PTPLA"/>
</dbReference>
<evidence type="ECO:0000256" key="4">
    <source>
        <dbReference type="ARBA" id="ARBA00013122"/>
    </source>
</evidence>
<dbReference type="PANTHER" id="PTHR11035:SF20">
    <property type="entry name" value="VERY-LONG-CHAIN (3R)-3-HYDROXYACYL-COA DEHYDRATASE 3"/>
    <property type="match status" value="1"/>
</dbReference>
<dbReference type="Gene3D" id="2.60.40.790">
    <property type="match status" value="1"/>
</dbReference>
<comment type="function">
    <text evidence="17">Catalyzes the third of the four reactions of the long-chain fatty acids elongation cycle. This endoplasmic reticulum-bound enzymatic process, allows the addition of two carbons to the chain of long- and very long-chain fatty acids/VLCFAs per cycle. This enzyme catalyzes the dehydration of the 3-hydroxyacyl-CoA intermediate into trans-2,3-enoyl-CoA, within each cycle of fatty acid elongation. Thereby, it participates to the production of VLCFAs of different chain lengths that are involved in multiple biological processes as precursors of membrane lipids and lipid mediators.</text>
</comment>
<keyword evidence="14 17" id="KW-0456">Lyase</keyword>
<keyword evidence="7 17" id="KW-0256">Endoplasmic reticulum</keyword>
<evidence type="ECO:0000256" key="16">
    <source>
        <dbReference type="ARBA" id="ARBA00023727"/>
    </source>
</evidence>
<dbReference type="InterPro" id="IPR007052">
    <property type="entry name" value="CS_dom"/>
</dbReference>
<evidence type="ECO:0000256" key="5">
    <source>
        <dbReference type="ARBA" id="ARBA00022516"/>
    </source>
</evidence>
<proteinExistence type="inferred from homology"/>
<keyword evidence="9 17" id="KW-1133">Transmembrane helix</keyword>
<feature type="domain" description="CS" evidence="18">
    <location>
        <begin position="1"/>
        <end position="70"/>
    </location>
</feature>
<evidence type="ECO:0000256" key="8">
    <source>
        <dbReference type="ARBA" id="ARBA00022832"/>
    </source>
</evidence>
<evidence type="ECO:0000256" key="15">
    <source>
        <dbReference type="ARBA" id="ARBA00023688"/>
    </source>
</evidence>
<keyword evidence="6 17" id="KW-0812">Transmembrane</keyword>
<reference evidence="19" key="2">
    <citation type="submission" date="2025-08" db="UniProtKB">
        <authorList>
            <consortium name="Ensembl"/>
        </authorList>
    </citation>
    <scope>IDENTIFICATION</scope>
</reference>
<evidence type="ECO:0000256" key="7">
    <source>
        <dbReference type="ARBA" id="ARBA00022824"/>
    </source>
</evidence>
<reference evidence="19" key="1">
    <citation type="submission" date="2020-06" db="EMBL/GenBank/DDBJ databases">
        <authorList>
            <consortium name="Wellcome Sanger Institute Data Sharing"/>
        </authorList>
    </citation>
    <scope>NUCLEOTIDE SEQUENCE [LARGE SCALE GENOMIC DNA]</scope>
</reference>
<name>A0A8C5EVG9_GOUWI</name>
<comment type="catalytic activity">
    <reaction evidence="16">
        <text>a very-long-chain (3R)-3-hydroxyacyl-CoA = a very-long-chain (2E)-enoyl-CoA + H2O</text>
        <dbReference type="Rhea" id="RHEA:45812"/>
        <dbReference type="ChEBI" id="CHEBI:15377"/>
        <dbReference type="ChEBI" id="CHEBI:83728"/>
        <dbReference type="ChEBI" id="CHEBI:85440"/>
        <dbReference type="EC" id="4.2.1.134"/>
    </reaction>
    <physiologicalReaction direction="left-to-right" evidence="16">
        <dbReference type="Rhea" id="RHEA:45813"/>
    </physiologicalReaction>
</comment>
<keyword evidence="20" id="KW-1185">Reference proteome</keyword>
<dbReference type="Proteomes" id="UP000694680">
    <property type="component" value="Chromosome 6"/>
</dbReference>
<feature type="transmembrane region" description="Helical" evidence="17">
    <location>
        <begin position="284"/>
        <end position="302"/>
    </location>
</feature>
<evidence type="ECO:0000256" key="1">
    <source>
        <dbReference type="ARBA" id="ARBA00004477"/>
    </source>
</evidence>
<protein>
    <recommendedName>
        <fullName evidence="4 17">Very-long-chain (3R)-3-hydroxyacyl-CoA dehydratase</fullName>
        <ecNumber evidence="4 17">4.2.1.134</ecNumber>
    </recommendedName>
</protein>
<keyword evidence="11 17" id="KW-0443">Lipid metabolism</keyword>
<keyword evidence="10" id="KW-0175">Coiled coil</keyword>
<dbReference type="GO" id="GO:0042761">
    <property type="term" value="P:very long-chain fatty acid biosynthetic process"/>
    <property type="evidence" value="ECO:0007669"/>
    <property type="project" value="TreeGrafter"/>
</dbReference>
<dbReference type="Pfam" id="PF04387">
    <property type="entry name" value="PTPLA"/>
    <property type="match status" value="1"/>
</dbReference>
<feature type="transmembrane region" description="Helical" evidence="17">
    <location>
        <begin position="203"/>
        <end position="227"/>
    </location>
</feature>
<feature type="transmembrane region" description="Helical" evidence="17">
    <location>
        <begin position="107"/>
        <end position="127"/>
    </location>
</feature>
<evidence type="ECO:0000256" key="14">
    <source>
        <dbReference type="ARBA" id="ARBA00023239"/>
    </source>
</evidence>
<keyword evidence="5 17" id="KW-0444">Lipid biosynthesis</keyword>
<dbReference type="AlphaFoldDB" id="A0A8C5EVG9"/>
<comment type="catalytic activity">
    <reaction evidence="15">
        <text>(3R)-hydroxyhexadecanoyl-CoA = (2E)-hexadecenoyl-CoA + H2O</text>
        <dbReference type="Rhea" id="RHEA:39159"/>
        <dbReference type="ChEBI" id="CHEBI:15377"/>
        <dbReference type="ChEBI" id="CHEBI:61526"/>
        <dbReference type="ChEBI" id="CHEBI:74278"/>
    </reaction>
    <physiologicalReaction direction="left-to-right" evidence="15">
        <dbReference type="Rhea" id="RHEA:39160"/>
    </physiologicalReaction>
</comment>
<dbReference type="PROSITE" id="PS51203">
    <property type="entry name" value="CS"/>
    <property type="match status" value="1"/>
</dbReference>
<reference evidence="19" key="3">
    <citation type="submission" date="2025-09" db="UniProtKB">
        <authorList>
            <consortium name="Ensembl"/>
        </authorList>
    </citation>
    <scope>IDENTIFICATION</scope>
</reference>
<dbReference type="GO" id="GO:0030497">
    <property type="term" value="P:fatty acid elongation"/>
    <property type="evidence" value="ECO:0007669"/>
    <property type="project" value="TreeGrafter"/>
</dbReference>
<comment type="similarity">
    <text evidence="3 17">Belongs to the very long-chain fatty acids dehydratase HACD family.</text>
</comment>
<evidence type="ECO:0000256" key="9">
    <source>
        <dbReference type="ARBA" id="ARBA00022989"/>
    </source>
</evidence>
<evidence type="ECO:0000313" key="20">
    <source>
        <dbReference type="Proteomes" id="UP000694680"/>
    </source>
</evidence>
<evidence type="ECO:0000256" key="3">
    <source>
        <dbReference type="ARBA" id="ARBA00007811"/>
    </source>
</evidence>
<keyword evidence="13 17" id="KW-0275">Fatty acid biosynthesis</keyword>
<comment type="pathway">
    <text evidence="2 17">Lipid metabolism; fatty acid biosynthesis.</text>
</comment>
<accession>A0A8C5EVG9</accession>
<dbReference type="EC" id="4.2.1.134" evidence="4 17"/>
<evidence type="ECO:0000256" key="12">
    <source>
        <dbReference type="ARBA" id="ARBA00023136"/>
    </source>
</evidence>
<evidence type="ECO:0000259" key="18">
    <source>
        <dbReference type="PROSITE" id="PS51203"/>
    </source>
</evidence>
<evidence type="ECO:0000256" key="17">
    <source>
        <dbReference type="RuleBase" id="RU363109"/>
    </source>
</evidence>
<dbReference type="PANTHER" id="PTHR11035">
    <property type="entry name" value="VERY-LONG-CHAIN (3R)-3-HYDROXYACYL-COA DEHYDRATASE"/>
    <property type="match status" value="1"/>
</dbReference>
<sequence>MKVRIPQELISVTHCLDIVTQGHGAQGQNEYKLSLDFLLPVKPEVSHASTHGEVNITIQKKERGWWERLTEQDSKALFLEPDYQRWQEEPEADMFLRKKKKRKVNTITGYLFVYNLVQFVGFSWLFVNMTVRVCYFGEVFLHNTYVELSDVMSSCQILATLEVLHGAFGVVRTTALLTLQVEGRSFILFVIFGILPEMQHKPVVFFVFYLWSAVEIFRYPFYMLACLNKEWKALTWLRYSVWIPLGPLAFLAESAAVVESMPLFDVTPPFSVPLITVFGRDLRLSHFLYLYMSSMILGKTLNSNHVLYTCHGPIEAHSIVIHFFFFFLTSALTPPTPFVRF</sequence>
<evidence type="ECO:0000256" key="10">
    <source>
        <dbReference type="ARBA" id="ARBA00023054"/>
    </source>
</evidence>
<evidence type="ECO:0000313" key="19">
    <source>
        <dbReference type="Ensembl" id="ENSGWIP00000025218.1"/>
    </source>
</evidence>
<dbReference type="SUPFAM" id="SSF49764">
    <property type="entry name" value="HSP20-like chaperones"/>
    <property type="match status" value="1"/>
</dbReference>
<feature type="transmembrane region" description="Helical" evidence="17">
    <location>
        <begin position="314"/>
        <end position="333"/>
    </location>
</feature>
<evidence type="ECO:0000256" key="13">
    <source>
        <dbReference type="ARBA" id="ARBA00023160"/>
    </source>
</evidence>
<evidence type="ECO:0000256" key="2">
    <source>
        <dbReference type="ARBA" id="ARBA00005194"/>
    </source>
</evidence>
<feature type="transmembrane region" description="Helical" evidence="17">
    <location>
        <begin position="239"/>
        <end position="264"/>
    </location>
</feature>
<evidence type="ECO:0000256" key="6">
    <source>
        <dbReference type="ARBA" id="ARBA00022692"/>
    </source>
</evidence>
<dbReference type="InterPro" id="IPR008978">
    <property type="entry name" value="HSP20-like_chaperone"/>
</dbReference>
<dbReference type="UniPathway" id="UPA00094"/>
<evidence type="ECO:0000256" key="11">
    <source>
        <dbReference type="ARBA" id="ARBA00023098"/>
    </source>
</evidence>
<dbReference type="GO" id="GO:0030148">
    <property type="term" value="P:sphingolipid biosynthetic process"/>
    <property type="evidence" value="ECO:0007669"/>
    <property type="project" value="TreeGrafter"/>
</dbReference>